<name>A0A402CAL9_RHOWR</name>
<dbReference type="OrthoDB" id="9805577at2"/>
<reference evidence="3 4" key="1">
    <citation type="submission" date="2018-11" db="EMBL/GenBank/DDBJ databases">
        <title>Microbial catabolism of amino acid.</title>
        <authorList>
            <person name="Hibi M."/>
            <person name="Ogawa J."/>
        </authorList>
    </citation>
    <scope>NUCLEOTIDE SEQUENCE [LARGE SCALE GENOMIC DNA]</scope>
    <source>
        <strain evidence="3 4">C31-06</strain>
    </source>
</reference>
<evidence type="ECO:0000313" key="4">
    <source>
        <dbReference type="Proteomes" id="UP000287519"/>
    </source>
</evidence>
<keyword evidence="4" id="KW-1185">Reference proteome</keyword>
<organism evidence="3 4">
    <name type="scientific">Rhodococcus wratislaviensis</name>
    <name type="common">Tsukamurella wratislaviensis</name>
    <dbReference type="NCBI Taxonomy" id="44752"/>
    <lineage>
        <taxon>Bacteria</taxon>
        <taxon>Bacillati</taxon>
        <taxon>Actinomycetota</taxon>
        <taxon>Actinomycetes</taxon>
        <taxon>Mycobacteriales</taxon>
        <taxon>Nocardiaceae</taxon>
        <taxon>Rhodococcus</taxon>
    </lineage>
</organism>
<protein>
    <submittedName>
        <fullName evidence="3">Kup system potassium uptake protein</fullName>
    </submittedName>
</protein>
<accession>A0A402CAL9</accession>
<gene>
    <name evidence="3" type="ORF">Rhow_004287</name>
</gene>
<evidence type="ECO:0000313" key="3">
    <source>
        <dbReference type="EMBL" id="GCE40644.1"/>
    </source>
</evidence>
<dbReference type="EMBL" id="BHYM01000037">
    <property type="protein sequence ID" value="GCE40644.1"/>
    <property type="molecule type" value="Genomic_DNA"/>
</dbReference>
<dbReference type="Proteomes" id="UP000287519">
    <property type="component" value="Unassembled WGS sequence"/>
</dbReference>
<feature type="compositionally biased region" description="Low complexity" evidence="1">
    <location>
        <begin position="1"/>
        <end position="19"/>
    </location>
</feature>
<evidence type="ECO:0000256" key="2">
    <source>
        <dbReference type="SAM" id="Phobius"/>
    </source>
</evidence>
<feature type="region of interest" description="Disordered" evidence="1">
    <location>
        <begin position="1"/>
        <end position="45"/>
    </location>
</feature>
<feature type="transmembrane region" description="Helical" evidence="2">
    <location>
        <begin position="57"/>
        <end position="76"/>
    </location>
</feature>
<keyword evidence="2" id="KW-0812">Transmembrane</keyword>
<sequence>MAAESGSGYTSSTAPTTTRPTPPVQGDTSGWERESAASVFNPDDPHPVPISTNNVCGVVSLIFWSVMIVVTLTFGYDGAAASREAWSSGSDRACGAAVVRRATLWVAVSE</sequence>
<evidence type="ECO:0000256" key="1">
    <source>
        <dbReference type="SAM" id="MobiDB-lite"/>
    </source>
</evidence>
<comment type="caution">
    <text evidence="3">The sequence shown here is derived from an EMBL/GenBank/DDBJ whole genome shotgun (WGS) entry which is preliminary data.</text>
</comment>
<dbReference type="AlphaFoldDB" id="A0A402CAL9"/>
<keyword evidence="2" id="KW-1133">Transmembrane helix</keyword>
<proteinExistence type="predicted"/>
<keyword evidence="2" id="KW-0472">Membrane</keyword>